<dbReference type="PRINTS" id="PR01590">
    <property type="entry name" value="HTHFIS"/>
</dbReference>
<dbReference type="InterPro" id="IPR009057">
    <property type="entry name" value="Homeodomain-like_sf"/>
</dbReference>
<dbReference type="Gene3D" id="3.40.50.300">
    <property type="entry name" value="P-loop containing nucleotide triphosphate hydrolases"/>
    <property type="match status" value="1"/>
</dbReference>
<dbReference type="InterPro" id="IPR002197">
    <property type="entry name" value="HTH_Fis"/>
</dbReference>
<keyword evidence="3" id="KW-0805">Transcription regulation</keyword>
<keyword evidence="1" id="KW-0547">Nucleotide-binding</keyword>
<sequence>MKEFHDIEGLSENLKAIISCIDEGIHVVNTEGVTVYYNEKAAELDGLSVDEVLGRNILEVFPSLSEETSTLIKVLRTGEPILGKVQTFTNYKGSKITTLNSTIPLKKQNGNIIGALEVSKDITRVKELSEKILDLQKELYTTKGARPQRGIETGRFTVDDIIGEHPKMQELKDIVLKAARTSSSVLVYGSTGTGKELVVQAIHSASARRHMPFIAQNCAALPANLLEGILFGTVKGSFTDAKDRPGLFHLADGGTLFLDEVNSMPPELQAKLLRVIEEGLVRRIGDVYSEKVDVRVMAALNTNPWDAVKNGSLRQDLFYRLNVVTIRVPDLREHIEDIPLLVNHFIRKYNIELDMQIKGMSPRAVEILKKYMWPGNVRELENAVESAMNIMEGDIIYPRHLPIHIRSGAAAGRNKAGEKGILPLRRILEEREREVIMEALGVTGYNISQTAGLLKIPRQTLQYRIKKLRIPLPKNGQK</sequence>
<dbReference type="CDD" id="cd00009">
    <property type="entry name" value="AAA"/>
    <property type="match status" value="1"/>
</dbReference>
<dbReference type="InterPro" id="IPR003593">
    <property type="entry name" value="AAA+_ATPase"/>
</dbReference>
<dbReference type="KEGG" id="kme:H0A61_01121"/>
<dbReference type="InterPro" id="IPR025944">
    <property type="entry name" value="Sigma_54_int_dom_CS"/>
</dbReference>
<dbReference type="Pfam" id="PF02954">
    <property type="entry name" value="HTH_8"/>
    <property type="match status" value="1"/>
</dbReference>
<dbReference type="InterPro" id="IPR025943">
    <property type="entry name" value="Sigma_54_int_dom_ATP-bd_2"/>
</dbReference>
<dbReference type="InterPro" id="IPR035965">
    <property type="entry name" value="PAS-like_dom_sf"/>
</dbReference>
<dbReference type="PANTHER" id="PTHR32071">
    <property type="entry name" value="TRANSCRIPTIONAL REGULATORY PROTEIN"/>
    <property type="match status" value="1"/>
</dbReference>
<dbReference type="PROSITE" id="PS00688">
    <property type="entry name" value="SIGMA54_INTERACT_3"/>
    <property type="match status" value="1"/>
</dbReference>
<dbReference type="CDD" id="cd00130">
    <property type="entry name" value="PAS"/>
    <property type="match status" value="1"/>
</dbReference>
<dbReference type="PROSITE" id="PS00676">
    <property type="entry name" value="SIGMA54_INTERACT_2"/>
    <property type="match status" value="1"/>
</dbReference>
<feature type="domain" description="Sigma-54 factor interaction" evidence="6">
    <location>
        <begin position="161"/>
        <end position="389"/>
    </location>
</feature>
<keyword evidence="9" id="KW-1185">Reference proteome</keyword>
<dbReference type="PROSITE" id="PS50045">
    <property type="entry name" value="SIGMA54_INTERACT_4"/>
    <property type="match status" value="1"/>
</dbReference>
<evidence type="ECO:0000259" key="7">
    <source>
        <dbReference type="PROSITE" id="PS50112"/>
    </source>
</evidence>
<dbReference type="SMART" id="SM00382">
    <property type="entry name" value="AAA"/>
    <property type="match status" value="1"/>
</dbReference>
<dbReference type="GO" id="GO:0006355">
    <property type="term" value="P:regulation of DNA-templated transcription"/>
    <property type="evidence" value="ECO:0007669"/>
    <property type="project" value="InterPro"/>
</dbReference>
<evidence type="ECO:0000256" key="3">
    <source>
        <dbReference type="ARBA" id="ARBA00023015"/>
    </source>
</evidence>
<evidence type="ECO:0000313" key="8">
    <source>
        <dbReference type="EMBL" id="QSQ08776.1"/>
    </source>
</evidence>
<dbReference type="InterPro" id="IPR027417">
    <property type="entry name" value="P-loop_NTPase"/>
</dbReference>
<evidence type="ECO:0000256" key="1">
    <source>
        <dbReference type="ARBA" id="ARBA00022741"/>
    </source>
</evidence>
<dbReference type="SUPFAM" id="SSF46689">
    <property type="entry name" value="Homeodomain-like"/>
    <property type="match status" value="1"/>
</dbReference>
<evidence type="ECO:0000256" key="4">
    <source>
        <dbReference type="ARBA" id="ARBA00023125"/>
    </source>
</evidence>
<dbReference type="RefSeq" id="WP_206708979.1">
    <property type="nucleotide sequence ID" value="NZ_CP059066.1"/>
</dbReference>
<organism evidence="8 9">
    <name type="scientific">Koleobacter methoxysyntrophicus</name>
    <dbReference type="NCBI Taxonomy" id="2751313"/>
    <lineage>
        <taxon>Bacteria</taxon>
        <taxon>Bacillati</taxon>
        <taxon>Bacillota</taxon>
        <taxon>Clostridia</taxon>
        <taxon>Koleobacterales</taxon>
        <taxon>Koleobacteraceae</taxon>
        <taxon>Koleobacter</taxon>
    </lineage>
</organism>
<evidence type="ECO:0000259" key="6">
    <source>
        <dbReference type="PROSITE" id="PS50045"/>
    </source>
</evidence>
<protein>
    <submittedName>
        <fullName evidence="8">Arginine utilization regulatory protein RocR</fullName>
    </submittedName>
</protein>
<dbReference type="GO" id="GO:0043565">
    <property type="term" value="F:sequence-specific DNA binding"/>
    <property type="evidence" value="ECO:0007669"/>
    <property type="project" value="InterPro"/>
</dbReference>
<dbReference type="Gene3D" id="1.10.8.60">
    <property type="match status" value="1"/>
</dbReference>
<dbReference type="Proteomes" id="UP000662904">
    <property type="component" value="Chromosome"/>
</dbReference>
<dbReference type="PROSITE" id="PS50112">
    <property type="entry name" value="PAS"/>
    <property type="match status" value="1"/>
</dbReference>
<dbReference type="Pfam" id="PF08448">
    <property type="entry name" value="PAS_4"/>
    <property type="match status" value="1"/>
</dbReference>
<dbReference type="Pfam" id="PF00158">
    <property type="entry name" value="Sigma54_activat"/>
    <property type="match status" value="1"/>
</dbReference>
<accession>A0A8A0RNJ1</accession>
<dbReference type="SMART" id="SM00091">
    <property type="entry name" value="PAS"/>
    <property type="match status" value="1"/>
</dbReference>
<proteinExistence type="predicted"/>
<dbReference type="InterPro" id="IPR058031">
    <property type="entry name" value="AAA_lid_NorR"/>
</dbReference>
<dbReference type="SUPFAM" id="SSF55785">
    <property type="entry name" value="PYP-like sensor domain (PAS domain)"/>
    <property type="match status" value="1"/>
</dbReference>
<evidence type="ECO:0000256" key="5">
    <source>
        <dbReference type="ARBA" id="ARBA00023163"/>
    </source>
</evidence>
<keyword evidence="4" id="KW-0238">DNA-binding</keyword>
<feature type="domain" description="PAS" evidence="7">
    <location>
        <begin position="10"/>
        <end position="61"/>
    </location>
</feature>
<dbReference type="AlphaFoldDB" id="A0A8A0RNJ1"/>
<dbReference type="InterPro" id="IPR000014">
    <property type="entry name" value="PAS"/>
</dbReference>
<dbReference type="InterPro" id="IPR002078">
    <property type="entry name" value="Sigma_54_int"/>
</dbReference>
<dbReference type="SUPFAM" id="SSF52540">
    <property type="entry name" value="P-loop containing nucleoside triphosphate hydrolases"/>
    <property type="match status" value="1"/>
</dbReference>
<reference evidence="8" key="1">
    <citation type="submission" date="2020-07" db="EMBL/GenBank/DDBJ databases">
        <title>Koleobacter methoxysyntrophicus gen. nov., sp. nov., a novel anaerobic bacterium isolated from deep subsurface oil field and proposal of Koleobacterales ord. nov. in the phylum Firmicutes.</title>
        <authorList>
            <person name="Sakamoto S."/>
            <person name="Tamaki H."/>
        </authorList>
    </citation>
    <scope>NUCLEOTIDE SEQUENCE</scope>
    <source>
        <strain evidence="8">NRmbB1</strain>
    </source>
</reference>
<dbReference type="Gene3D" id="1.10.10.60">
    <property type="entry name" value="Homeodomain-like"/>
    <property type="match status" value="1"/>
</dbReference>
<dbReference type="Gene3D" id="3.30.450.20">
    <property type="entry name" value="PAS domain"/>
    <property type="match status" value="1"/>
</dbReference>
<dbReference type="PANTHER" id="PTHR32071:SF74">
    <property type="entry name" value="TRANSCRIPTIONAL ACTIVATOR ROCR"/>
    <property type="match status" value="1"/>
</dbReference>
<dbReference type="Pfam" id="PF25601">
    <property type="entry name" value="AAA_lid_14"/>
    <property type="match status" value="1"/>
</dbReference>
<name>A0A8A0RNJ1_9FIRM</name>
<dbReference type="FunFam" id="3.40.50.300:FF:000006">
    <property type="entry name" value="DNA-binding transcriptional regulator NtrC"/>
    <property type="match status" value="1"/>
</dbReference>
<evidence type="ECO:0000256" key="2">
    <source>
        <dbReference type="ARBA" id="ARBA00022840"/>
    </source>
</evidence>
<evidence type="ECO:0000313" key="9">
    <source>
        <dbReference type="Proteomes" id="UP000662904"/>
    </source>
</evidence>
<keyword evidence="2" id="KW-0067">ATP-binding</keyword>
<gene>
    <name evidence="8" type="primary">rocR_4</name>
    <name evidence="8" type="ORF">H0A61_01121</name>
</gene>
<dbReference type="NCBIfam" id="TIGR00229">
    <property type="entry name" value="sensory_box"/>
    <property type="match status" value="1"/>
</dbReference>
<keyword evidence="5" id="KW-0804">Transcription</keyword>
<dbReference type="InterPro" id="IPR013656">
    <property type="entry name" value="PAS_4"/>
</dbReference>
<dbReference type="GO" id="GO:0005524">
    <property type="term" value="F:ATP binding"/>
    <property type="evidence" value="ECO:0007669"/>
    <property type="project" value="UniProtKB-KW"/>
</dbReference>
<dbReference type="EMBL" id="CP059066">
    <property type="protein sequence ID" value="QSQ08776.1"/>
    <property type="molecule type" value="Genomic_DNA"/>
</dbReference>